<name>A0A914QHK2_9BILA</name>
<proteinExistence type="predicted"/>
<dbReference type="InterPro" id="IPR008974">
    <property type="entry name" value="TRAF-like"/>
</dbReference>
<keyword evidence="1" id="KW-1185">Reference proteome</keyword>
<dbReference type="WBParaSite" id="PDA_v2.g26788.t1">
    <property type="protein sequence ID" value="PDA_v2.g26788.t1"/>
    <property type="gene ID" value="PDA_v2.g26788"/>
</dbReference>
<evidence type="ECO:0000313" key="1">
    <source>
        <dbReference type="Proteomes" id="UP000887578"/>
    </source>
</evidence>
<dbReference type="SUPFAM" id="SSF49599">
    <property type="entry name" value="TRAF domain-like"/>
    <property type="match status" value="1"/>
</dbReference>
<organism evidence="1 2">
    <name type="scientific">Panagrolaimus davidi</name>
    <dbReference type="NCBI Taxonomy" id="227884"/>
    <lineage>
        <taxon>Eukaryota</taxon>
        <taxon>Metazoa</taxon>
        <taxon>Ecdysozoa</taxon>
        <taxon>Nematoda</taxon>
        <taxon>Chromadorea</taxon>
        <taxon>Rhabditida</taxon>
        <taxon>Tylenchina</taxon>
        <taxon>Panagrolaimomorpha</taxon>
        <taxon>Panagrolaimoidea</taxon>
        <taxon>Panagrolaimidae</taxon>
        <taxon>Panagrolaimus</taxon>
    </lineage>
</organism>
<protein>
    <submittedName>
        <fullName evidence="2">MATH domain-containing protein</fullName>
    </submittedName>
</protein>
<dbReference type="AlphaFoldDB" id="A0A914QHK2"/>
<reference evidence="2" key="1">
    <citation type="submission" date="2022-11" db="UniProtKB">
        <authorList>
            <consortium name="WormBaseParasite"/>
        </authorList>
    </citation>
    <scope>IDENTIFICATION</scope>
</reference>
<sequence>MGREQRRIMPKIPFALQWTIPEDRLFSLKDSINDRLSSDYVSNIPGFEYCLSIFPNGDDKDIGRTIIGMYLKLENVKKVEADYIVLVESANYSYKDNYTFEESTGYGPFVADTKDFFDPEKKFIVDGKCIINVFGTFKFETDEPISNFEQQKWEGGEVGNALWEEEDDKDFTISVENKEIKFFDKYNLPTLKHKVELQLIALISAANVCRLTNSSILSNSPKLKSECVEFIMAAMTSKTPISEIEILDKDIAFKIIQKTFYHTVEIRQ</sequence>
<evidence type="ECO:0000313" key="2">
    <source>
        <dbReference type="WBParaSite" id="PDA_v2.g26788.t1"/>
    </source>
</evidence>
<dbReference type="Proteomes" id="UP000887578">
    <property type="component" value="Unplaced"/>
</dbReference>
<accession>A0A914QHK2</accession>
<dbReference type="Gene3D" id="2.60.210.10">
    <property type="entry name" value="Apoptosis, Tumor Necrosis Factor Receptor Associated Protein 2, Chain A"/>
    <property type="match status" value="1"/>
</dbReference>